<dbReference type="InterPro" id="IPR045851">
    <property type="entry name" value="AMP-bd_C_sf"/>
</dbReference>
<dbReference type="PANTHER" id="PTHR43767:SF1">
    <property type="entry name" value="NONRIBOSOMAL PEPTIDE SYNTHASE PES1 (EUROFUNG)-RELATED"/>
    <property type="match status" value="1"/>
</dbReference>
<dbReference type="RefSeq" id="WP_089750776.1">
    <property type="nucleotide sequence ID" value="NZ_FOOG01000005.1"/>
</dbReference>
<evidence type="ECO:0000259" key="3">
    <source>
        <dbReference type="Pfam" id="PF00501"/>
    </source>
</evidence>
<dbReference type="InterPro" id="IPR050237">
    <property type="entry name" value="ATP-dep_AMP-bd_enzyme"/>
</dbReference>
<sequence>MNLSELLAYQSRKYPLQEGLITPTTRVTYKEWNSKVNQFAHALRRLGIQRADKVMIHMPNTIEFVISYFAVHRIGAIAVPVNARLINSELSYIFNHSDTTFFLTHELLFEQVADLVHEKIGTFIKTGSATDDWLSFEELMSYESGVDIVNTVEEDAEASILYTSGTTGKPKGVVFTHRNILTVARMMAVEMEMKPGSRMLHMMPLSHSAPLHLFMAAGTYVGAAHILAPSFSPELLLELASSERSTHFFGAPVAYLLTAKHPKVTETDLSWMKYWVYGGAPLSRSEVQFIQEQLDTEQLYCVYGLTEAGPNGSLLLPLDHDEKAGSIGQRAALNCEMKVVDEQGNETGIDEVGEIILRGEGTMKGYYKDEVKTKEALKGGWLYTGDLAQRDQDGFYWVVDRKKDIIISGGSNVYPREIEDALLRHPHVQDAAVIGVPHPDWGETVKAFIVHDGTMHQLAEDCKEYLRHEIADYKIPKIYEGISELPRNATGKLMKNQLRDQIHNR</sequence>
<dbReference type="InterPro" id="IPR020845">
    <property type="entry name" value="AMP-binding_CS"/>
</dbReference>
<dbReference type="Proteomes" id="UP000198897">
    <property type="component" value="Unassembled WGS sequence"/>
</dbReference>
<dbReference type="EMBL" id="FOOG01000005">
    <property type="protein sequence ID" value="SFF68748.1"/>
    <property type="molecule type" value="Genomic_DNA"/>
</dbReference>
<dbReference type="PANTHER" id="PTHR43767">
    <property type="entry name" value="LONG-CHAIN-FATTY-ACID--COA LIGASE"/>
    <property type="match status" value="1"/>
</dbReference>
<name>A0A1I2KQV9_9BACI</name>
<dbReference type="Pfam" id="PF13193">
    <property type="entry name" value="AMP-binding_C"/>
    <property type="match status" value="1"/>
</dbReference>
<feature type="domain" description="AMP-binding enzyme C-terminal" evidence="4">
    <location>
        <begin position="417"/>
        <end position="492"/>
    </location>
</feature>
<feature type="domain" description="AMP-dependent synthetase/ligase" evidence="3">
    <location>
        <begin position="10"/>
        <end position="367"/>
    </location>
</feature>
<keyword evidence="2" id="KW-0436">Ligase</keyword>
<dbReference type="Gene3D" id="3.40.50.980">
    <property type="match status" value="2"/>
</dbReference>
<gene>
    <name evidence="5" type="ORF">SAMN05216353_105131</name>
</gene>
<evidence type="ECO:0000256" key="1">
    <source>
        <dbReference type="ARBA" id="ARBA00006432"/>
    </source>
</evidence>
<evidence type="ECO:0000259" key="4">
    <source>
        <dbReference type="Pfam" id="PF13193"/>
    </source>
</evidence>
<dbReference type="AlphaFoldDB" id="A0A1I2KQV9"/>
<dbReference type="PROSITE" id="PS00455">
    <property type="entry name" value="AMP_BINDING"/>
    <property type="match status" value="1"/>
</dbReference>
<dbReference type="InterPro" id="IPR025110">
    <property type="entry name" value="AMP-bd_C"/>
</dbReference>
<organism evidence="5 6">
    <name type="scientific">Halobacillus alkaliphilus</name>
    <dbReference type="NCBI Taxonomy" id="396056"/>
    <lineage>
        <taxon>Bacteria</taxon>
        <taxon>Bacillati</taxon>
        <taxon>Bacillota</taxon>
        <taxon>Bacilli</taxon>
        <taxon>Bacillales</taxon>
        <taxon>Bacillaceae</taxon>
        <taxon>Halobacillus</taxon>
    </lineage>
</organism>
<dbReference type="Gene3D" id="2.30.38.10">
    <property type="entry name" value="Luciferase, Domain 3"/>
    <property type="match status" value="1"/>
</dbReference>
<reference evidence="6" key="1">
    <citation type="submission" date="2016-10" db="EMBL/GenBank/DDBJ databases">
        <authorList>
            <person name="Varghese N."/>
            <person name="Submissions S."/>
        </authorList>
    </citation>
    <scope>NUCLEOTIDE SEQUENCE [LARGE SCALE GENOMIC DNA]</scope>
    <source>
        <strain evidence="6">FP5</strain>
    </source>
</reference>
<dbReference type="GO" id="GO:0016878">
    <property type="term" value="F:acid-thiol ligase activity"/>
    <property type="evidence" value="ECO:0007669"/>
    <property type="project" value="UniProtKB-ARBA"/>
</dbReference>
<dbReference type="Gene3D" id="3.30.300.30">
    <property type="match status" value="1"/>
</dbReference>
<dbReference type="FunFam" id="3.30.300.30:FF:000008">
    <property type="entry name" value="2,3-dihydroxybenzoate-AMP ligase"/>
    <property type="match status" value="1"/>
</dbReference>
<evidence type="ECO:0000313" key="5">
    <source>
        <dbReference type="EMBL" id="SFF68748.1"/>
    </source>
</evidence>
<dbReference type="OrthoDB" id="9765680at2"/>
<dbReference type="SUPFAM" id="SSF56801">
    <property type="entry name" value="Acetyl-CoA synthetase-like"/>
    <property type="match status" value="1"/>
</dbReference>
<keyword evidence="6" id="KW-1185">Reference proteome</keyword>
<dbReference type="NCBIfam" id="NF004837">
    <property type="entry name" value="PRK06187.1"/>
    <property type="match status" value="1"/>
</dbReference>
<accession>A0A1I2KQV9</accession>
<protein>
    <submittedName>
        <fullName evidence="5">Feruloyl-CoA synthase</fullName>
    </submittedName>
</protein>
<comment type="similarity">
    <text evidence="1">Belongs to the ATP-dependent AMP-binding enzyme family.</text>
</comment>
<dbReference type="InterPro" id="IPR000873">
    <property type="entry name" value="AMP-dep_synth/lig_dom"/>
</dbReference>
<evidence type="ECO:0000313" key="6">
    <source>
        <dbReference type="Proteomes" id="UP000198897"/>
    </source>
</evidence>
<proteinExistence type="inferred from homology"/>
<evidence type="ECO:0000256" key="2">
    <source>
        <dbReference type="ARBA" id="ARBA00022598"/>
    </source>
</evidence>
<dbReference type="Pfam" id="PF00501">
    <property type="entry name" value="AMP-binding"/>
    <property type="match status" value="1"/>
</dbReference>